<evidence type="ECO:0000313" key="2">
    <source>
        <dbReference type="EMBL" id="MFC4248252.1"/>
    </source>
</evidence>
<feature type="transmembrane region" description="Helical" evidence="1">
    <location>
        <begin position="12"/>
        <end position="39"/>
    </location>
</feature>
<evidence type="ECO:0000313" key="3">
    <source>
        <dbReference type="Proteomes" id="UP001595821"/>
    </source>
</evidence>
<gene>
    <name evidence="2" type="ORF">ACFOZ7_15160</name>
</gene>
<feature type="transmembrane region" description="Helical" evidence="1">
    <location>
        <begin position="80"/>
        <end position="111"/>
    </location>
</feature>
<name>A0ABD5P1U6_9EURY</name>
<comment type="caution">
    <text evidence="2">The sequence shown here is derived from an EMBL/GenBank/DDBJ whole genome shotgun (WGS) entry which is preliminary data.</text>
</comment>
<organism evidence="2 3">
    <name type="scientific">Natribaculum luteum</name>
    <dbReference type="NCBI Taxonomy" id="1586232"/>
    <lineage>
        <taxon>Archaea</taxon>
        <taxon>Methanobacteriati</taxon>
        <taxon>Methanobacteriota</taxon>
        <taxon>Stenosarchaea group</taxon>
        <taxon>Halobacteria</taxon>
        <taxon>Halobacteriales</taxon>
        <taxon>Natrialbaceae</taxon>
        <taxon>Natribaculum</taxon>
    </lineage>
</organism>
<dbReference type="GeneID" id="71855409"/>
<keyword evidence="1" id="KW-0472">Membrane</keyword>
<feature type="transmembrane region" description="Helical" evidence="1">
    <location>
        <begin position="51"/>
        <end position="74"/>
    </location>
</feature>
<accession>A0ABD5P1U6</accession>
<dbReference type="AlphaFoldDB" id="A0ABD5P1U6"/>
<keyword evidence="1" id="KW-0812">Transmembrane</keyword>
<sequence>MSDDTSNTLVNAVVGAVVTVVLSFLAFSPIVGGAVAGYLERRDGLRVGAISGAIAAIPLVTLAFLFVGFFGFFATGAPGFFVFFAAIALPFGLLYSIGLSALGGYVGVYLADEFRDDLDRPSARSPHDRR</sequence>
<proteinExistence type="predicted"/>
<dbReference type="EMBL" id="JBHSDJ010000118">
    <property type="protein sequence ID" value="MFC4248252.1"/>
    <property type="molecule type" value="Genomic_DNA"/>
</dbReference>
<dbReference type="RefSeq" id="WP_246969464.1">
    <property type="nucleotide sequence ID" value="NZ_CP095397.1"/>
</dbReference>
<dbReference type="InterPro" id="IPR040493">
    <property type="entry name" value="DUF5518"/>
</dbReference>
<dbReference type="Pfam" id="PF17647">
    <property type="entry name" value="DUF5518"/>
    <property type="match status" value="1"/>
</dbReference>
<dbReference type="Proteomes" id="UP001595821">
    <property type="component" value="Unassembled WGS sequence"/>
</dbReference>
<reference evidence="2 3" key="1">
    <citation type="journal article" date="2014" name="Int. J. Syst. Evol. Microbiol.">
        <title>Complete genome sequence of Corynebacterium casei LMG S-19264T (=DSM 44701T), isolated from a smear-ripened cheese.</title>
        <authorList>
            <consortium name="US DOE Joint Genome Institute (JGI-PGF)"/>
            <person name="Walter F."/>
            <person name="Albersmeier A."/>
            <person name="Kalinowski J."/>
            <person name="Ruckert C."/>
        </authorList>
    </citation>
    <scope>NUCLEOTIDE SEQUENCE [LARGE SCALE GENOMIC DNA]</scope>
    <source>
        <strain evidence="2 3">IBRC-M 10912</strain>
    </source>
</reference>
<keyword evidence="1" id="KW-1133">Transmembrane helix</keyword>
<protein>
    <submittedName>
        <fullName evidence="2">DUF5518 domain-containing protein</fullName>
    </submittedName>
</protein>
<evidence type="ECO:0000256" key="1">
    <source>
        <dbReference type="SAM" id="Phobius"/>
    </source>
</evidence>